<feature type="domain" description="Mce/MlaD" evidence="2">
    <location>
        <begin position="45"/>
        <end position="114"/>
    </location>
</feature>
<proteinExistence type="predicted"/>
<evidence type="ECO:0000313" key="3">
    <source>
        <dbReference type="EMBL" id="MFC5507119.1"/>
    </source>
</evidence>
<comment type="caution">
    <text evidence="3">The sequence shown here is derived from an EMBL/GenBank/DDBJ whole genome shotgun (WGS) entry which is preliminary data.</text>
</comment>
<sequence>MESRANYALVGLFTLAVLAALFGFVYWFNSGNAGGRQDVRVIFSGTVTGLGRGSSVLFNGLRVGEVTKIELQPDDPSRINAVISVDATTPLRVDTRARLETVGLATGIVAVQLVGGDPKSLPLKPPEGQTLPVIVAERSELQDIVETVRNIAAKADATLSGLNNLVKDNAGSIGNTVRNVEKFSAALGDNADGVDKLMKSFGSIAETIAPLSEKLGVLSQELTDIVRSVDQKKVASIVENVDKFTAALGGSSGDVGKAVKDVASITEKLNKAADQVEGVLVSAQAFLNTAAGKDGRSAFTEVSDAAKSIRVLADNLDKRTAEITSGISRFTGPGLRDIEALASDGRRTLTDLNRTLRSLERNPQQFIFGGKPPLPQYGGSR</sequence>
<feature type="transmembrane region" description="Helical" evidence="1">
    <location>
        <begin position="7"/>
        <end position="28"/>
    </location>
</feature>
<dbReference type="Gene3D" id="1.10.287.950">
    <property type="entry name" value="Methyl-accepting chemotaxis protein"/>
    <property type="match status" value="1"/>
</dbReference>
<dbReference type="EMBL" id="JBHSLU010000063">
    <property type="protein sequence ID" value="MFC5507119.1"/>
    <property type="molecule type" value="Genomic_DNA"/>
</dbReference>
<gene>
    <name evidence="3" type="ORF">ACFPN9_17920</name>
</gene>
<organism evidence="3 4">
    <name type="scientific">Bosea massiliensis</name>
    <dbReference type="NCBI Taxonomy" id="151419"/>
    <lineage>
        <taxon>Bacteria</taxon>
        <taxon>Pseudomonadati</taxon>
        <taxon>Pseudomonadota</taxon>
        <taxon>Alphaproteobacteria</taxon>
        <taxon>Hyphomicrobiales</taxon>
        <taxon>Boseaceae</taxon>
        <taxon>Bosea</taxon>
    </lineage>
</organism>
<dbReference type="Proteomes" id="UP001596060">
    <property type="component" value="Unassembled WGS sequence"/>
</dbReference>
<evidence type="ECO:0000313" key="4">
    <source>
        <dbReference type="Proteomes" id="UP001596060"/>
    </source>
</evidence>
<evidence type="ECO:0000256" key="1">
    <source>
        <dbReference type="SAM" id="Phobius"/>
    </source>
</evidence>
<dbReference type="PANTHER" id="PTHR36698:SF2">
    <property type="entry name" value="MCE_MLAD DOMAIN-CONTAINING PROTEIN"/>
    <property type="match status" value="1"/>
</dbReference>
<evidence type="ECO:0000259" key="2">
    <source>
        <dbReference type="Pfam" id="PF02470"/>
    </source>
</evidence>
<dbReference type="Pfam" id="PF02470">
    <property type="entry name" value="MlaD"/>
    <property type="match status" value="1"/>
</dbReference>
<name>A0ABW0P358_9HYPH</name>
<reference evidence="4" key="1">
    <citation type="journal article" date="2019" name="Int. J. Syst. Evol. Microbiol.">
        <title>The Global Catalogue of Microorganisms (GCM) 10K type strain sequencing project: providing services to taxonomists for standard genome sequencing and annotation.</title>
        <authorList>
            <consortium name="The Broad Institute Genomics Platform"/>
            <consortium name="The Broad Institute Genome Sequencing Center for Infectious Disease"/>
            <person name="Wu L."/>
            <person name="Ma J."/>
        </authorList>
    </citation>
    <scope>NUCLEOTIDE SEQUENCE [LARGE SCALE GENOMIC DNA]</scope>
    <source>
        <strain evidence="4">CCUG 43117</strain>
    </source>
</reference>
<keyword evidence="4" id="KW-1185">Reference proteome</keyword>
<accession>A0ABW0P358</accession>
<dbReference type="InterPro" id="IPR003399">
    <property type="entry name" value="Mce/MlaD"/>
</dbReference>
<protein>
    <submittedName>
        <fullName evidence="3">MlaD family protein</fullName>
    </submittedName>
</protein>
<dbReference type="RefSeq" id="WP_066719412.1">
    <property type="nucleotide sequence ID" value="NZ_JBHSLU010000063.1"/>
</dbReference>
<dbReference type="SUPFAM" id="SSF58100">
    <property type="entry name" value="Bacterial hemolysins"/>
    <property type="match status" value="1"/>
</dbReference>
<keyword evidence="1" id="KW-0812">Transmembrane</keyword>
<keyword evidence="1" id="KW-0472">Membrane</keyword>
<keyword evidence="1" id="KW-1133">Transmembrane helix</keyword>
<dbReference type="PANTHER" id="PTHR36698">
    <property type="entry name" value="BLL5892 PROTEIN"/>
    <property type="match status" value="1"/>
</dbReference>